<feature type="domain" description="C2H2-type" evidence="10">
    <location>
        <begin position="265"/>
        <end position="292"/>
    </location>
</feature>
<dbReference type="EMBL" id="JH668667">
    <property type="protein sequence ID" value="KAG6460360.1"/>
    <property type="molecule type" value="Genomic_DNA"/>
</dbReference>
<evidence type="ECO:0000259" key="10">
    <source>
        <dbReference type="PROSITE" id="PS50157"/>
    </source>
</evidence>
<gene>
    <name evidence="12" type="ORF">O3G_MSEX011939</name>
</gene>
<feature type="binding site" evidence="9">
    <location>
        <position position="51"/>
    </location>
    <ligand>
        <name>Zn(2+)</name>
        <dbReference type="ChEBI" id="CHEBI:29105"/>
    </ligand>
</feature>
<dbReference type="FunFam" id="3.30.160.60:FF:002343">
    <property type="entry name" value="Zinc finger protein 33A"/>
    <property type="match status" value="1"/>
</dbReference>
<dbReference type="GO" id="GO:0005634">
    <property type="term" value="C:nucleus"/>
    <property type="evidence" value="ECO:0007669"/>
    <property type="project" value="UniProtKB-SubCell"/>
</dbReference>
<dbReference type="GO" id="GO:0003677">
    <property type="term" value="F:DNA binding"/>
    <property type="evidence" value="ECO:0007669"/>
    <property type="project" value="UniProtKB-KW"/>
</dbReference>
<keyword evidence="4 8" id="KW-0863">Zinc-finger</keyword>
<reference evidence="12" key="2">
    <citation type="submission" date="2020-12" db="EMBL/GenBank/DDBJ databases">
        <authorList>
            <person name="Kanost M."/>
        </authorList>
    </citation>
    <scope>NUCLEOTIDE SEQUENCE</scope>
</reference>
<evidence type="ECO:0000256" key="6">
    <source>
        <dbReference type="ARBA" id="ARBA00023125"/>
    </source>
</evidence>
<dbReference type="PANTHER" id="PTHR24394:SF29">
    <property type="entry name" value="MYONEURIN"/>
    <property type="match status" value="1"/>
</dbReference>
<dbReference type="Pfam" id="PF13894">
    <property type="entry name" value="zf-C2H2_4"/>
    <property type="match status" value="1"/>
</dbReference>
<dbReference type="Proteomes" id="UP000791440">
    <property type="component" value="Unassembled WGS sequence"/>
</dbReference>
<dbReference type="InterPro" id="IPR013087">
    <property type="entry name" value="Znf_C2H2_type"/>
</dbReference>
<protein>
    <submittedName>
        <fullName evidence="12">Uncharacterized protein</fullName>
    </submittedName>
</protein>
<evidence type="ECO:0000259" key="11">
    <source>
        <dbReference type="PROSITE" id="PS51915"/>
    </source>
</evidence>
<evidence type="ECO:0000256" key="9">
    <source>
        <dbReference type="PROSITE-ProRule" id="PRU01263"/>
    </source>
</evidence>
<dbReference type="Pfam" id="PF00096">
    <property type="entry name" value="zf-C2H2"/>
    <property type="match status" value="6"/>
</dbReference>
<dbReference type="GO" id="GO:0008270">
    <property type="term" value="F:zinc ion binding"/>
    <property type="evidence" value="ECO:0007669"/>
    <property type="project" value="UniProtKB-UniRule"/>
</dbReference>
<reference evidence="12" key="1">
    <citation type="journal article" date="2016" name="Insect Biochem. Mol. Biol.">
        <title>Multifaceted biological insights from a draft genome sequence of the tobacco hornworm moth, Manduca sexta.</title>
        <authorList>
            <person name="Kanost M.R."/>
            <person name="Arrese E.L."/>
            <person name="Cao X."/>
            <person name="Chen Y.R."/>
            <person name="Chellapilla S."/>
            <person name="Goldsmith M.R."/>
            <person name="Grosse-Wilde E."/>
            <person name="Heckel D.G."/>
            <person name="Herndon N."/>
            <person name="Jiang H."/>
            <person name="Papanicolaou A."/>
            <person name="Qu J."/>
            <person name="Soulages J.L."/>
            <person name="Vogel H."/>
            <person name="Walters J."/>
            <person name="Waterhouse R.M."/>
            <person name="Ahn S.J."/>
            <person name="Almeida F.C."/>
            <person name="An C."/>
            <person name="Aqrawi P."/>
            <person name="Bretschneider A."/>
            <person name="Bryant W.B."/>
            <person name="Bucks S."/>
            <person name="Chao H."/>
            <person name="Chevignon G."/>
            <person name="Christen J.M."/>
            <person name="Clarke D.F."/>
            <person name="Dittmer N.T."/>
            <person name="Ferguson L.C.F."/>
            <person name="Garavelou S."/>
            <person name="Gordon K.H.J."/>
            <person name="Gunaratna R.T."/>
            <person name="Han Y."/>
            <person name="Hauser F."/>
            <person name="He Y."/>
            <person name="Heidel-Fischer H."/>
            <person name="Hirsh A."/>
            <person name="Hu Y."/>
            <person name="Jiang H."/>
            <person name="Kalra D."/>
            <person name="Klinner C."/>
            <person name="Konig C."/>
            <person name="Kovar C."/>
            <person name="Kroll A.R."/>
            <person name="Kuwar S.S."/>
            <person name="Lee S.L."/>
            <person name="Lehman R."/>
            <person name="Li K."/>
            <person name="Li Z."/>
            <person name="Liang H."/>
            <person name="Lovelace S."/>
            <person name="Lu Z."/>
            <person name="Mansfield J.H."/>
            <person name="McCulloch K.J."/>
            <person name="Mathew T."/>
            <person name="Morton B."/>
            <person name="Muzny D.M."/>
            <person name="Neunemann D."/>
            <person name="Ongeri F."/>
            <person name="Pauchet Y."/>
            <person name="Pu L.L."/>
            <person name="Pyrousis I."/>
            <person name="Rao X.J."/>
            <person name="Redding A."/>
            <person name="Roesel C."/>
            <person name="Sanchez-Gracia A."/>
            <person name="Schaack S."/>
            <person name="Shukla A."/>
            <person name="Tetreau G."/>
            <person name="Wang Y."/>
            <person name="Xiong G.H."/>
            <person name="Traut W."/>
            <person name="Walsh T.K."/>
            <person name="Worley K.C."/>
            <person name="Wu D."/>
            <person name="Wu W."/>
            <person name="Wu Y.Q."/>
            <person name="Zhang X."/>
            <person name="Zou Z."/>
            <person name="Zucker H."/>
            <person name="Briscoe A.D."/>
            <person name="Burmester T."/>
            <person name="Clem R.J."/>
            <person name="Feyereisen R."/>
            <person name="Grimmelikhuijzen C.J.P."/>
            <person name="Hamodrakas S.J."/>
            <person name="Hansson B.S."/>
            <person name="Huguet E."/>
            <person name="Jermiin L.S."/>
            <person name="Lan Q."/>
            <person name="Lehman H.K."/>
            <person name="Lorenzen M."/>
            <person name="Merzendorfer H."/>
            <person name="Michalopoulos I."/>
            <person name="Morton D.B."/>
            <person name="Muthukrishnan S."/>
            <person name="Oakeshott J.G."/>
            <person name="Palmer W."/>
            <person name="Park Y."/>
            <person name="Passarelli A.L."/>
            <person name="Rozas J."/>
            <person name="Schwartz L.M."/>
            <person name="Smith W."/>
            <person name="Southgate A."/>
            <person name="Vilcinskas A."/>
            <person name="Vogt R."/>
            <person name="Wang P."/>
            <person name="Werren J."/>
            <person name="Yu X.Q."/>
            <person name="Zhou J.J."/>
            <person name="Brown S.J."/>
            <person name="Scherer S.E."/>
            <person name="Richards S."/>
            <person name="Blissard G.W."/>
        </authorList>
    </citation>
    <scope>NUCLEOTIDE SEQUENCE</scope>
</reference>
<keyword evidence="3" id="KW-0677">Repeat</keyword>
<evidence type="ECO:0000313" key="12">
    <source>
        <dbReference type="EMBL" id="KAG6460360.1"/>
    </source>
</evidence>
<name>A0A921ZMG2_MANSE</name>
<feature type="domain" description="C2H2-type" evidence="10">
    <location>
        <begin position="321"/>
        <end position="348"/>
    </location>
</feature>
<dbReference type="GO" id="GO:0048598">
    <property type="term" value="P:embryonic morphogenesis"/>
    <property type="evidence" value="ECO:0007669"/>
    <property type="project" value="UniProtKB-ARBA"/>
</dbReference>
<dbReference type="FunFam" id="3.30.160.60:FF:000100">
    <property type="entry name" value="Zinc finger 45-like"/>
    <property type="match status" value="1"/>
</dbReference>
<feature type="domain" description="C2H2-type" evidence="10">
    <location>
        <begin position="237"/>
        <end position="264"/>
    </location>
</feature>
<dbReference type="SMART" id="SM00868">
    <property type="entry name" value="zf-AD"/>
    <property type="match status" value="1"/>
</dbReference>
<evidence type="ECO:0000256" key="5">
    <source>
        <dbReference type="ARBA" id="ARBA00022833"/>
    </source>
</evidence>
<keyword evidence="5 9" id="KW-0862">Zinc</keyword>
<dbReference type="AlphaFoldDB" id="A0A921ZMG2"/>
<dbReference type="FunFam" id="3.30.160.60:FF:001049">
    <property type="entry name" value="zinc finger protein 319"/>
    <property type="match status" value="1"/>
</dbReference>
<dbReference type="Pfam" id="PF07776">
    <property type="entry name" value="zf-AD"/>
    <property type="match status" value="1"/>
</dbReference>
<evidence type="ECO:0000256" key="7">
    <source>
        <dbReference type="ARBA" id="ARBA00023242"/>
    </source>
</evidence>
<feature type="domain" description="C2H2-type" evidence="10">
    <location>
        <begin position="205"/>
        <end position="236"/>
    </location>
</feature>
<feature type="domain" description="C2H2-type" evidence="10">
    <location>
        <begin position="349"/>
        <end position="372"/>
    </location>
</feature>
<evidence type="ECO:0000256" key="4">
    <source>
        <dbReference type="ARBA" id="ARBA00022771"/>
    </source>
</evidence>
<evidence type="ECO:0000313" key="13">
    <source>
        <dbReference type="Proteomes" id="UP000791440"/>
    </source>
</evidence>
<feature type="binding site" evidence="9">
    <location>
        <position position="10"/>
    </location>
    <ligand>
        <name>Zn(2+)</name>
        <dbReference type="ChEBI" id="CHEBI:29105"/>
    </ligand>
</feature>
<feature type="binding site" evidence="9">
    <location>
        <position position="54"/>
    </location>
    <ligand>
        <name>Zn(2+)</name>
        <dbReference type="ChEBI" id="CHEBI:29105"/>
    </ligand>
</feature>
<sequence>MASLDFNKICRACLSEAGPFNDLFLVSSPEVFKYCTSLEISENDNLPKQLCLLCLELLNKFYSFKQVVLKSHEVLQQHVYDEGKVKIENEIVDCETTTIPEGVSLQDLEVVTDANIILTADENLQQYSIIKKRRKQAEPIKLKYGKRMKCPKCEKSFGRYESFEAHMRSHFGKKPDIKCDYCDKSFRNYRNLQSHSRIHTGIKKYQCLTCGKNFAYLNVLKNHELIHADTHTNQKRFICVQCGKKFAQASNLKIHLMRHSGIKNIACQLCDMRFYVKSDLFKHMRSHSSEKPFPCEFCEKTFKSKSFLNVHLRSHTGERPYGCDMCPKKFMTRKDMRNHRMTHTGERPHKCTLCNRGFIQKCALNRHMKSHATTLVSEHLQDDGQTSIAITYTRYQ</sequence>
<evidence type="ECO:0000256" key="1">
    <source>
        <dbReference type="ARBA" id="ARBA00004123"/>
    </source>
</evidence>
<proteinExistence type="predicted"/>
<organism evidence="12 13">
    <name type="scientific">Manduca sexta</name>
    <name type="common">Tobacco hawkmoth</name>
    <name type="synonym">Tobacco hornworm</name>
    <dbReference type="NCBI Taxonomy" id="7130"/>
    <lineage>
        <taxon>Eukaryota</taxon>
        <taxon>Metazoa</taxon>
        <taxon>Ecdysozoa</taxon>
        <taxon>Arthropoda</taxon>
        <taxon>Hexapoda</taxon>
        <taxon>Insecta</taxon>
        <taxon>Pterygota</taxon>
        <taxon>Neoptera</taxon>
        <taxon>Endopterygota</taxon>
        <taxon>Lepidoptera</taxon>
        <taxon>Glossata</taxon>
        <taxon>Ditrysia</taxon>
        <taxon>Bombycoidea</taxon>
        <taxon>Sphingidae</taxon>
        <taxon>Sphinginae</taxon>
        <taxon>Sphingini</taxon>
        <taxon>Manduca</taxon>
    </lineage>
</organism>
<dbReference type="FunFam" id="3.30.160.60:FF:000671">
    <property type="entry name" value="Zinc finger protein 26"/>
    <property type="match status" value="1"/>
</dbReference>
<comment type="subcellular location">
    <subcellularLocation>
        <location evidence="1">Nucleus</location>
    </subcellularLocation>
</comment>
<dbReference type="PANTHER" id="PTHR24394">
    <property type="entry name" value="ZINC FINGER PROTEIN"/>
    <property type="match status" value="1"/>
</dbReference>
<dbReference type="PROSITE" id="PS50157">
    <property type="entry name" value="ZINC_FINGER_C2H2_2"/>
    <property type="match status" value="8"/>
</dbReference>
<dbReference type="PROSITE" id="PS00028">
    <property type="entry name" value="ZINC_FINGER_C2H2_1"/>
    <property type="match status" value="8"/>
</dbReference>
<evidence type="ECO:0000256" key="3">
    <source>
        <dbReference type="ARBA" id="ARBA00022737"/>
    </source>
</evidence>
<dbReference type="FunFam" id="3.30.160.60:FF:000624">
    <property type="entry name" value="zinc finger protein 697"/>
    <property type="match status" value="1"/>
</dbReference>
<dbReference type="GO" id="GO:0000981">
    <property type="term" value="F:DNA-binding transcription factor activity, RNA polymerase II-specific"/>
    <property type="evidence" value="ECO:0007669"/>
    <property type="project" value="TreeGrafter"/>
</dbReference>
<feature type="domain" description="ZAD" evidence="11">
    <location>
        <begin position="8"/>
        <end position="78"/>
    </location>
</feature>
<dbReference type="FunFam" id="3.30.160.60:FF:001465">
    <property type="entry name" value="Zinc finger protein 560"/>
    <property type="match status" value="1"/>
</dbReference>
<dbReference type="SMART" id="SM00355">
    <property type="entry name" value="ZnF_C2H2"/>
    <property type="match status" value="8"/>
</dbReference>
<dbReference type="PROSITE" id="PS51915">
    <property type="entry name" value="ZAD"/>
    <property type="match status" value="1"/>
</dbReference>
<feature type="domain" description="C2H2-type" evidence="10">
    <location>
        <begin position="293"/>
        <end position="320"/>
    </location>
</feature>
<keyword evidence="6" id="KW-0238">DNA-binding</keyword>
<keyword evidence="13" id="KW-1185">Reference proteome</keyword>
<feature type="domain" description="C2H2-type" evidence="10">
    <location>
        <begin position="148"/>
        <end position="175"/>
    </location>
</feature>
<evidence type="ECO:0000256" key="2">
    <source>
        <dbReference type="ARBA" id="ARBA00022723"/>
    </source>
</evidence>
<evidence type="ECO:0000256" key="8">
    <source>
        <dbReference type="PROSITE-ProRule" id="PRU00042"/>
    </source>
</evidence>
<dbReference type="InterPro" id="IPR012934">
    <property type="entry name" value="Znf_AD"/>
</dbReference>
<comment type="caution">
    <text evidence="12">The sequence shown here is derived from an EMBL/GenBank/DDBJ whole genome shotgun (WGS) entry which is preliminary data.</text>
</comment>
<feature type="binding site" evidence="9">
    <location>
        <position position="13"/>
    </location>
    <ligand>
        <name>Zn(2+)</name>
        <dbReference type="ChEBI" id="CHEBI:29105"/>
    </ligand>
</feature>
<keyword evidence="2 9" id="KW-0479">Metal-binding</keyword>
<keyword evidence="7" id="KW-0539">Nucleus</keyword>
<accession>A0A921ZMG2</accession>
<feature type="domain" description="C2H2-type" evidence="10">
    <location>
        <begin position="177"/>
        <end position="204"/>
    </location>
</feature>
<dbReference type="GO" id="GO:0000122">
    <property type="term" value="P:negative regulation of transcription by RNA polymerase II"/>
    <property type="evidence" value="ECO:0007669"/>
    <property type="project" value="UniProtKB-ARBA"/>
</dbReference>